<dbReference type="EMBL" id="CP002018">
    <property type="protein sequence ID" value="AEM41661.1"/>
    <property type="molecule type" value="Genomic_DNA"/>
</dbReference>
<dbReference type="AlphaFoldDB" id="F9Y3X0"/>
<dbReference type="RefSeq" id="WP_013385026.1">
    <property type="nucleotide sequence ID" value="NC_017384.1"/>
</dbReference>
<dbReference type="KEGG" id="kvl:KVU_1822"/>
<dbReference type="HOGENOM" id="CLU_2105982_0_0_5"/>
<sequence>MVIRFVKPLALLVVGAALAGCTADMFPSMTRAQGPAGTAAPVAPAPQTPPASNLPPADRLVASIESEGCLLRQNNVASVLLRANLTQQELMDLAPQLAASGRAEVTSDGSVRVISPRCA</sequence>
<keyword evidence="4" id="KW-1185">Reference proteome</keyword>
<organism evidence="3 4">
    <name type="scientific">Ketogulonicigenium vulgare (strain WSH-001)</name>
    <dbReference type="NCBI Taxonomy" id="759362"/>
    <lineage>
        <taxon>Bacteria</taxon>
        <taxon>Pseudomonadati</taxon>
        <taxon>Pseudomonadota</taxon>
        <taxon>Alphaproteobacteria</taxon>
        <taxon>Rhodobacterales</taxon>
        <taxon>Roseobacteraceae</taxon>
        <taxon>Ketogulonicigenium</taxon>
    </lineage>
</organism>
<evidence type="ECO:0000313" key="4">
    <source>
        <dbReference type="Proteomes" id="UP000000692"/>
    </source>
</evidence>
<name>F9Y3X0_KETVW</name>
<keyword evidence="2" id="KW-0732">Signal</keyword>
<dbReference type="PROSITE" id="PS51257">
    <property type="entry name" value="PROKAR_LIPOPROTEIN"/>
    <property type="match status" value="1"/>
</dbReference>
<reference evidence="3 4" key="1">
    <citation type="journal article" date="2011" name="J. Bacteriol.">
        <title>Complete genome sequence of the industrial strain Ketogulonicigenium vulgare WSH-001.</title>
        <authorList>
            <person name="Liu L."/>
            <person name="Li Y."/>
            <person name="Zhang J."/>
            <person name="Zhou Z."/>
            <person name="Liu J."/>
            <person name="Li X."/>
            <person name="Zhou J."/>
            <person name="Du G."/>
            <person name="Wang L."/>
            <person name="Chen J."/>
        </authorList>
    </citation>
    <scope>NUCLEOTIDE SEQUENCE [LARGE SCALE GENOMIC DNA]</scope>
    <source>
        <strain evidence="3 4">WSH-001</strain>
    </source>
</reference>
<evidence type="ECO:0008006" key="5">
    <source>
        <dbReference type="Google" id="ProtNLM"/>
    </source>
</evidence>
<feature type="region of interest" description="Disordered" evidence="1">
    <location>
        <begin position="30"/>
        <end position="56"/>
    </location>
</feature>
<protein>
    <recommendedName>
        <fullName evidence="5">Lipoprotein</fullName>
    </recommendedName>
</protein>
<accession>F9Y3X0</accession>
<feature type="chain" id="PRO_5003391798" description="Lipoprotein" evidence="2">
    <location>
        <begin position="20"/>
        <end position="119"/>
    </location>
</feature>
<feature type="compositionally biased region" description="Pro residues" evidence="1">
    <location>
        <begin position="43"/>
        <end position="53"/>
    </location>
</feature>
<gene>
    <name evidence="3" type="ordered locus">KVU_1822</name>
</gene>
<dbReference type="OrthoDB" id="7875834at2"/>
<feature type="compositionally biased region" description="Low complexity" evidence="1">
    <location>
        <begin position="32"/>
        <end position="42"/>
    </location>
</feature>
<dbReference type="Proteomes" id="UP000000692">
    <property type="component" value="Chromosome"/>
</dbReference>
<evidence type="ECO:0000256" key="1">
    <source>
        <dbReference type="SAM" id="MobiDB-lite"/>
    </source>
</evidence>
<evidence type="ECO:0000313" key="3">
    <source>
        <dbReference type="EMBL" id="AEM41661.1"/>
    </source>
</evidence>
<proteinExistence type="predicted"/>
<dbReference type="eggNOG" id="ENOG5033KCU">
    <property type="taxonomic scope" value="Bacteria"/>
</dbReference>
<feature type="signal peptide" evidence="2">
    <location>
        <begin position="1"/>
        <end position="19"/>
    </location>
</feature>
<evidence type="ECO:0000256" key="2">
    <source>
        <dbReference type="SAM" id="SignalP"/>
    </source>
</evidence>